<keyword evidence="2" id="KW-1185">Reference proteome</keyword>
<dbReference type="AlphaFoldDB" id="A0AAV7UHQ5"/>
<evidence type="ECO:0000313" key="1">
    <source>
        <dbReference type="EMBL" id="KAJ1187916.1"/>
    </source>
</evidence>
<name>A0AAV7UHQ5_PLEWA</name>
<gene>
    <name evidence="1" type="ORF">NDU88_004681</name>
</gene>
<comment type="caution">
    <text evidence="1">The sequence shown here is derived from an EMBL/GenBank/DDBJ whole genome shotgun (WGS) entry which is preliminary data.</text>
</comment>
<sequence>MLTRDFDKAVRGGAECPSFFKHRGFCLELCALDLAVLDRVGLCLPLLLLRLAFVDPQHHLVHTRRTEHRGDPFRGGKTHEEALAAAEVRGSRARALFEFPGGEVGA</sequence>
<dbReference type="EMBL" id="JANPWB010000005">
    <property type="protein sequence ID" value="KAJ1187916.1"/>
    <property type="molecule type" value="Genomic_DNA"/>
</dbReference>
<dbReference type="Proteomes" id="UP001066276">
    <property type="component" value="Chromosome 3_1"/>
</dbReference>
<protein>
    <submittedName>
        <fullName evidence="1">Uncharacterized protein</fullName>
    </submittedName>
</protein>
<organism evidence="1 2">
    <name type="scientific">Pleurodeles waltl</name>
    <name type="common">Iberian ribbed newt</name>
    <dbReference type="NCBI Taxonomy" id="8319"/>
    <lineage>
        <taxon>Eukaryota</taxon>
        <taxon>Metazoa</taxon>
        <taxon>Chordata</taxon>
        <taxon>Craniata</taxon>
        <taxon>Vertebrata</taxon>
        <taxon>Euteleostomi</taxon>
        <taxon>Amphibia</taxon>
        <taxon>Batrachia</taxon>
        <taxon>Caudata</taxon>
        <taxon>Salamandroidea</taxon>
        <taxon>Salamandridae</taxon>
        <taxon>Pleurodelinae</taxon>
        <taxon>Pleurodeles</taxon>
    </lineage>
</organism>
<reference evidence="1" key="1">
    <citation type="journal article" date="2022" name="bioRxiv">
        <title>Sequencing and chromosome-scale assembly of the giantPleurodeles waltlgenome.</title>
        <authorList>
            <person name="Brown T."/>
            <person name="Elewa A."/>
            <person name="Iarovenko S."/>
            <person name="Subramanian E."/>
            <person name="Araus A.J."/>
            <person name="Petzold A."/>
            <person name="Susuki M."/>
            <person name="Suzuki K.-i.T."/>
            <person name="Hayashi T."/>
            <person name="Toyoda A."/>
            <person name="Oliveira C."/>
            <person name="Osipova E."/>
            <person name="Leigh N.D."/>
            <person name="Simon A."/>
            <person name="Yun M.H."/>
        </authorList>
    </citation>
    <scope>NUCLEOTIDE SEQUENCE</scope>
    <source>
        <strain evidence="1">20211129_DDA</strain>
        <tissue evidence="1">Liver</tissue>
    </source>
</reference>
<proteinExistence type="predicted"/>
<evidence type="ECO:0000313" key="2">
    <source>
        <dbReference type="Proteomes" id="UP001066276"/>
    </source>
</evidence>
<accession>A0AAV7UHQ5</accession>